<dbReference type="Gene3D" id="2.60.120.830">
    <property type="match status" value="1"/>
</dbReference>
<name>A0A914I9K3_GLORO</name>
<dbReference type="PANTHER" id="PTHR47901">
    <property type="entry name" value="CASPASE RECRUITMENT DOMAIN-CONTAINING PROTEIN 18"/>
    <property type="match status" value="1"/>
</dbReference>
<evidence type="ECO:0000256" key="5">
    <source>
        <dbReference type="ARBA" id="ARBA00022801"/>
    </source>
</evidence>
<dbReference type="Proteomes" id="UP000887572">
    <property type="component" value="Unplaced"/>
</dbReference>
<dbReference type="AlphaFoldDB" id="A0A914I9K3"/>
<keyword evidence="4" id="KW-0053">Apoptosis</keyword>
<keyword evidence="3" id="KW-0645">Protease</keyword>
<dbReference type="GO" id="GO:0004197">
    <property type="term" value="F:cysteine-type endopeptidase activity"/>
    <property type="evidence" value="ECO:0007669"/>
    <property type="project" value="InterPro"/>
</dbReference>
<evidence type="ECO:0000256" key="4">
    <source>
        <dbReference type="ARBA" id="ARBA00022703"/>
    </source>
</evidence>
<evidence type="ECO:0000256" key="3">
    <source>
        <dbReference type="ARBA" id="ARBA00022670"/>
    </source>
</evidence>
<dbReference type="WBParaSite" id="Gr19_v10_g7959.t2">
    <property type="protein sequence ID" value="Gr19_v10_g7959.t2"/>
    <property type="gene ID" value="Gr19_v10_g7959"/>
</dbReference>
<dbReference type="Gene3D" id="3.30.70.1470">
    <property type="entry name" value="Caspase-like"/>
    <property type="match status" value="1"/>
</dbReference>
<keyword evidence="7" id="KW-1185">Reference proteome</keyword>
<sequence length="208" mass="23761">MRSKRRRHCIDGTCHKAGCDHRLGSEMNSRRLRCLCTFGYNEVLRIPAGAAGIDITQTAHNGQKEDDNYLALRTFTGEFLLNGQYQVPLFRQQIPILDTVLEYSGSDCGGVDKRHRTIAFRHLPSRVSVRCARECRAPTDKLRRLPTDADFLICCSTTDYRVSWRSRLRGSRFIQAICECFARYAAVDDVLHLMTRYIGQSIDSAQRP</sequence>
<evidence type="ECO:0000259" key="6">
    <source>
        <dbReference type="PROSITE" id="PS50207"/>
    </source>
</evidence>
<dbReference type="GO" id="GO:0005576">
    <property type="term" value="C:extracellular region"/>
    <property type="evidence" value="ECO:0007669"/>
    <property type="project" value="UniProtKB-SubCell"/>
</dbReference>
<organism evidence="7 8">
    <name type="scientific">Globodera rostochiensis</name>
    <name type="common">Golden nematode worm</name>
    <name type="synonym">Heterodera rostochiensis</name>
    <dbReference type="NCBI Taxonomy" id="31243"/>
    <lineage>
        <taxon>Eukaryota</taxon>
        <taxon>Metazoa</taxon>
        <taxon>Ecdysozoa</taxon>
        <taxon>Nematoda</taxon>
        <taxon>Chromadorea</taxon>
        <taxon>Rhabditida</taxon>
        <taxon>Tylenchina</taxon>
        <taxon>Tylenchomorpha</taxon>
        <taxon>Tylenchoidea</taxon>
        <taxon>Heteroderidae</taxon>
        <taxon>Heteroderinae</taxon>
        <taxon>Globodera</taxon>
    </lineage>
</organism>
<keyword evidence="5" id="KW-0378">Hydrolase</keyword>
<evidence type="ECO:0000313" key="7">
    <source>
        <dbReference type="Proteomes" id="UP000887572"/>
    </source>
</evidence>
<evidence type="ECO:0000313" key="8">
    <source>
        <dbReference type="WBParaSite" id="Gr19_v10_g7959.t2"/>
    </source>
</evidence>
<accession>A0A914I9K3</accession>
<dbReference type="InterPro" id="IPR002398">
    <property type="entry name" value="Pept_C14"/>
</dbReference>
<dbReference type="InterPro" id="IPR010294">
    <property type="entry name" value="ADAMTS_spacer1"/>
</dbReference>
<dbReference type="InterPro" id="IPR002138">
    <property type="entry name" value="Pept_C14_p10"/>
</dbReference>
<proteinExistence type="predicted"/>
<keyword evidence="2" id="KW-0964">Secreted</keyword>
<comment type="subcellular location">
    <subcellularLocation>
        <location evidence="1">Secreted</location>
    </subcellularLocation>
</comment>
<evidence type="ECO:0000256" key="1">
    <source>
        <dbReference type="ARBA" id="ARBA00004613"/>
    </source>
</evidence>
<protein>
    <submittedName>
        <fullName evidence="8">Caspase family p10 domain-containing protein</fullName>
    </submittedName>
</protein>
<dbReference type="PANTHER" id="PTHR47901:SF8">
    <property type="entry name" value="CASPASE-3"/>
    <property type="match status" value="1"/>
</dbReference>
<reference evidence="8" key="1">
    <citation type="submission" date="2022-11" db="UniProtKB">
        <authorList>
            <consortium name="WormBaseParasite"/>
        </authorList>
    </citation>
    <scope>IDENTIFICATION</scope>
</reference>
<dbReference type="PROSITE" id="PS50207">
    <property type="entry name" value="CASPASE_P10"/>
    <property type="match status" value="1"/>
</dbReference>
<dbReference type="Pfam" id="PF05986">
    <property type="entry name" value="ADAMTS_spacer1"/>
    <property type="match status" value="1"/>
</dbReference>
<dbReference type="GO" id="GO:0006508">
    <property type="term" value="P:proteolysis"/>
    <property type="evidence" value="ECO:0007669"/>
    <property type="project" value="UniProtKB-KW"/>
</dbReference>
<dbReference type="InterPro" id="IPR029030">
    <property type="entry name" value="Caspase-like_dom_sf"/>
</dbReference>
<dbReference type="GO" id="GO:0006915">
    <property type="term" value="P:apoptotic process"/>
    <property type="evidence" value="ECO:0007669"/>
    <property type="project" value="UniProtKB-KW"/>
</dbReference>
<dbReference type="SUPFAM" id="SSF52129">
    <property type="entry name" value="Caspase-like"/>
    <property type="match status" value="1"/>
</dbReference>
<feature type="domain" description="Caspase family p10" evidence="6">
    <location>
        <begin position="141"/>
        <end position="196"/>
    </location>
</feature>
<evidence type="ECO:0000256" key="2">
    <source>
        <dbReference type="ARBA" id="ARBA00022525"/>
    </source>
</evidence>